<organism evidence="3 4">
    <name type="scientific">Thalassoglobus neptunius</name>
    <dbReference type="NCBI Taxonomy" id="1938619"/>
    <lineage>
        <taxon>Bacteria</taxon>
        <taxon>Pseudomonadati</taxon>
        <taxon>Planctomycetota</taxon>
        <taxon>Planctomycetia</taxon>
        <taxon>Planctomycetales</taxon>
        <taxon>Planctomycetaceae</taxon>
        <taxon>Thalassoglobus</taxon>
    </lineage>
</organism>
<dbReference type="Gene3D" id="3.30.700.10">
    <property type="entry name" value="Glycoprotein, Type 4 Pilin"/>
    <property type="match status" value="1"/>
</dbReference>
<dbReference type="InterPro" id="IPR011453">
    <property type="entry name" value="DUF1559"/>
</dbReference>
<dbReference type="OrthoDB" id="255848at2"/>
<keyword evidence="4" id="KW-1185">Reference proteome</keyword>
<keyword evidence="1" id="KW-0472">Membrane</keyword>
<dbReference type="AlphaFoldDB" id="A0A5C5W944"/>
<keyword evidence="1" id="KW-1133">Transmembrane helix</keyword>
<dbReference type="RefSeq" id="WP_146511524.1">
    <property type="nucleotide sequence ID" value="NZ_SIHI01000023.1"/>
</dbReference>
<dbReference type="InterPro" id="IPR012902">
    <property type="entry name" value="N_methyl_site"/>
</dbReference>
<dbReference type="NCBIfam" id="TIGR02532">
    <property type="entry name" value="IV_pilin_GFxxxE"/>
    <property type="match status" value="1"/>
</dbReference>
<sequence>MLHRHRSQAAHRVERQGFTLVELLVVIAIIGILVSLLMPAVQRARESARRTSCLNNLKQIGLASHNYLDAHRTFPSGWVEPEANEDDPDVQTYCDIDISSYFTSPLVIPQGNQTPITIQDWTMGRYWGVHAFLLDFIEQTTLDIDFRLDKTTNDPGLPLNSNWEYIQAAIPTYVCPSATYPDKRPGNLGYSSYRGSMGYLHEPEGPVENGIFFRNSGIDDTDITDGMSNTLLFGESLFGGFWGDTYSCCARGRDDIPGGRFDTHWEGTPPEAQNCGLTGNVHFFGFGSFHGNLVMVGLADGSTRSLAKNIDDLTFFALCTRNGHEAIGEEF</sequence>
<comment type="caution">
    <text evidence="3">The sequence shown here is derived from an EMBL/GenBank/DDBJ whole genome shotgun (WGS) entry which is preliminary data.</text>
</comment>
<evidence type="ECO:0000256" key="1">
    <source>
        <dbReference type="SAM" id="Phobius"/>
    </source>
</evidence>
<keyword evidence="1" id="KW-0812">Transmembrane</keyword>
<protein>
    <submittedName>
        <fullName evidence="3">Putative major pilin subunit</fullName>
    </submittedName>
</protein>
<evidence type="ECO:0000313" key="3">
    <source>
        <dbReference type="EMBL" id="TWT47134.1"/>
    </source>
</evidence>
<feature type="domain" description="DUF1559" evidence="2">
    <location>
        <begin position="42"/>
        <end position="312"/>
    </location>
</feature>
<dbReference type="InterPro" id="IPR045584">
    <property type="entry name" value="Pilin-like"/>
</dbReference>
<dbReference type="SUPFAM" id="SSF54523">
    <property type="entry name" value="Pili subunits"/>
    <property type="match status" value="1"/>
</dbReference>
<dbReference type="PANTHER" id="PTHR30093:SF2">
    <property type="entry name" value="TYPE II SECRETION SYSTEM PROTEIN H"/>
    <property type="match status" value="1"/>
</dbReference>
<dbReference type="EMBL" id="SIHI01000023">
    <property type="protein sequence ID" value="TWT47134.1"/>
    <property type="molecule type" value="Genomic_DNA"/>
</dbReference>
<dbReference type="Pfam" id="PF07596">
    <property type="entry name" value="SBP_bac_10"/>
    <property type="match status" value="1"/>
</dbReference>
<proteinExistence type="predicted"/>
<dbReference type="Pfam" id="PF07963">
    <property type="entry name" value="N_methyl"/>
    <property type="match status" value="1"/>
</dbReference>
<accession>A0A5C5W944</accession>
<gene>
    <name evidence="3" type="ORF">KOR42_41320</name>
</gene>
<reference evidence="3 4" key="1">
    <citation type="submission" date="2019-02" db="EMBL/GenBank/DDBJ databases">
        <title>Deep-cultivation of Planctomycetes and their phenomic and genomic characterization uncovers novel biology.</title>
        <authorList>
            <person name="Wiegand S."/>
            <person name="Jogler M."/>
            <person name="Boedeker C."/>
            <person name="Pinto D."/>
            <person name="Vollmers J."/>
            <person name="Rivas-Marin E."/>
            <person name="Kohn T."/>
            <person name="Peeters S.H."/>
            <person name="Heuer A."/>
            <person name="Rast P."/>
            <person name="Oberbeckmann S."/>
            <person name="Bunk B."/>
            <person name="Jeske O."/>
            <person name="Meyerdierks A."/>
            <person name="Storesund J.E."/>
            <person name="Kallscheuer N."/>
            <person name="Luecker S."/>
            <person name="Lage O.M."/>
            <person name="Pohl T."/>
            <person name="Merkel B.J."/>
            <person name="Hornburger P."/>
            <person name="Mueller R.-W."/>
            <person name="Bruemmer F."/>
            <person name="Labrenz M."/>
            <person name="Spormann A.M."/>
            <person name="Op Den Camp H."/>
            <person name="Overmann J."/>
            <person name="Amann R."/>
            <person name="Jetten M.S.M."/>
            <person name="Mascher T."/>
            <person name="Medema M.H."/>
            <person name="Devos D.P."/>
            <person name="Kaster A.-K."/>
            <person name="Ovreas L."/>
            <person name="Rohde M."/>
            <person name="Galperin M.Y."/>
            <person name="Jogler C."/>
        </authorList>
    </citation>
    <scope>NUCLEOTIDE SEQUENCE [LARGE SCALE GENOMIC DNA]</scope>
    <source>
        <strain evidence="3 4">KOR42</strain>
    </source>
</reference>
<name>A0A5C5W944_9PLAN</name>
<evidence type="ECO:0000313" key="4">
    <source>
        <dbReference type="Proteomes" id="UP000317243"/>
    </source>
</evidence>
<dbReference type="PANTHER" id="PTHR30093">
    <property type="entry name" value="GENERAL SECRETION PATHWAY PROTEIN G"/>
    <property type="match status" value="1"/>
</dbReference>
<feature type="transmembrane region" description="Helical" evidence="1">
    <location>
        <begin position="20"/>
        <end position="41"/>
    </location>
</feature>
<dbReference type="Proteomes" id="UP000317243">
    <property type="component" value="Unassembled WGS sequence"/>
</dbReference>
<dbReference type="PROSITE" id="PS00409">
    <property type="entry name" value="PROKAR_NTER_METHYL"/>
    <property type="match status" value="1"/>
</dbReference>
<evidence type="ECO:0000259" key="2">
    <source>
        <dbReference type="Pfam" id="PF07596"/>
    </source>
</evidence>